<dbReference type="OMA" id="ENHIIGN"/>
<name>C6HDD0_AJECH</name>
<dbReference type="VEuPathDB" id="FungiDB:HCDG_04211"/>
<feature type="region of interest" description="Disordered" evidence="2">
    <location>
        <begin position="1"/>
        <end position="176"/>
    </location>
</feature>
<feature type="coiled-coil region" evidence="1">
    <location>
        <begin position="491"/>
        <end position="614"/>
    </location>
</feature>
<feature type="compositionally biased region" description="Polar residues" evidence="2">
    <location>
        <begin position="139"/>
        <end position="149"/>
    </location>
</feature>
<feature type="coiled-coil region" evidence="1">
    <location>
        <begin position="733"/>
        <end position="825"/>
    </location>
</feature>
<evidence type="ECO:0000256" key="1">
    <source>
        <dbReference type="SAM" id="Coils"/>
    </source>
</evidence>
<dbReference type="HOGENOM" id="CLU_005272_0_0_1"/>
<feature type="region of interest" description="Disordered" evidence="2">
    <location>
        <begin position="1066"/>
        <end position="1170"/>
    </location>
</feature>
<dbReference type="SUPFAM" id="SSF57997">
    <property type="entry name" value="Tropomyosin"/>
    <property type="match status" value="1"/>
</dbReference>
<dbReference type="EMBL" id="GG692423">
    <property type="protein sequence ID" value="EER41564.1"/>
    <property type="molecule type" value="Genomic_DNA"/>
</dbReference>
<feature type="coiled-coil region" evidence="1">
    <location>
        <begin position="206"/>
        <end position="240"/>
    </location>
</feature>
<keyword evidence="1" id="KW-0175">Coiled coil</keyword>
<organism evidence="3 4">
    <name type="scientific">Ajellomyces capsulatus (strain H143)</name>
    <name type="common">Darling's disease fungus</name>
    <name type="synonym">Histoplasma capsulatum</name>
    <dbReference type="NCBI Taxonomy" id="544712"/>
    <lineage>
        <taxon>Eukaryota</taxon>
        <taxon>Fungi</taxon>
        <taxon>Dikarya</taxon>
        <taxon>Ascomycota</taxon>
        <taxon>Pezizomycotina</taxon>
        <taxon>Eurotiomycetes</taxon>
        <taxon>Eurotiomycetidae</taxon>
        <taxon>Onygenales</taxon>
        <taxon>Ajellomycetaceae</taxon>
        <taxon>Histoplasma</taxon>
    </lineage>
</organism>
<sequence>MTSNSDAQSSGDTPVHVKNDVNNRKTSPQKSHAALNTTETPYGPKTEISRLSNETASLLETEYGADVQSELVPPGQGGDLTGCHNKPAQSAAQGDLTGPTPNGQNSSSPASANSHIRGSNPTPPRSRTKEAKPRPKLMLNSNITKQPMSADTRPNPVTSKQVTLRKDTSWKRPSFTSQPSEEDLFYMLIRRLKKRDEMEAEAVAIKKRMEGKMLELTRANDDLSCKLQESEIICKNQQEQLNASNSIIERWKVKFNRLRAFVTNVGNDFEVLRKEGQILRSTQDSLLREKEEINETLKQMSDSTDLLKTRWSQQCATITGARLEFDNLEKSLLTATSTVTETEKLLSRERNRVATLENYVKNYSDNHRKQTAELDEKQFQTITKLDAIHKQLECWNFSQSSINGEMESGFSSCMSLLNSLSQQQSVKPQDLDKVDSAIRDLATQLNLSIEAWKKHMETAFDMHTNYGPRLSTQLTGIESAVNSNAGAVCQLAEVRELYGGLQEKLNAAERSLAEVSADRDKVKSQAESLQRHIRDLELEMSSLQKNEIDETQFKDAGMLSDLRIQLEATSAALTEVTKELKTKESEMRDMEQKLRETIEKLGTAEIEIVDLKSKSLRIRDEAQKTEHKVREELTRANLAAKDQHRAWFEQEQHKLQREKIVAEKNAQKASEELNSVKCSLQSAEKYNLDLIAKMNEQQSEIDSLKMTVSKRDSDISTEMNEIKMLHTSTIQELQDAQGQLDVAANEKEELKHKLSELRTSLVILQEHEPLQEALEALQYEIAEKDINLLSLKEELSKSEANNKRISQFQQELVDKSAEIAILRERLDNQLASNCSMEESLREKNNELVILKKKMEACGKFSADTSTLNGDVEQRNNELADLRSRIQAAEHIFEYAESILKELGIIGIEESLRGCSNELQSRLRMMAGSLEERQPEELTESLHMPMRTSSKRQRTGRKCTMSSTYAERTGPGSSTRESQTTETKRANISALRIHRPEHIIPINTYEFRKSTQGSTYSNKAMLPHEVGTTNERITPSISNSVNDVMCMSSLDKDCKQPGDPIVQKSPCEAIRGGPAPVASTPNRRGHVKNACSKNSPCSPLKTSSSTLKRKEIPEDETHTMVAKSVGRKHAEKPPRKGILKGTTKPNASTVASAVQTPPHATNGEDPMGASPKITFRCPSRKSKYFNPTTSPVASITARRGRCGSTAKMLSAPAGRTRERPRRKQRALDVNLNR</sequence>
<feature type="region of interest" description="Disordered" evidence="2">
    <location>
        <begin position="1198"/>
        <end position="1232"/>
    </location>
</feature>
<feature type="compositionally biased region" description="Basic and acidic residues" evidence="2">
    <location>
        <begin position="1107"/>
        <end position="1117"/>
    </location>
</feature>
<reference evidence="4" key="1">
    <citation type="submission" date="2009-05" db="EMBL/GenBank/DDBJ databases">
        <title>The genome sequence of Ajellomyces capsulatus strain H143.</title>
        <authorList>
            <person name="Champion M."/>
            <person name="Cuomo C.A."/>
            <person name="Ma L.-J."/>
            <person name="Henn M.R."/>
            <person name="Sil A."/>
            <person name="Goldman B."/>
            <person name="Young S.K."/>
            <person name="Kodira C.D."/>
            <person name="Zeng Q."/>
            <person name="Koehrsen M."/>
            <person name="Alvarado L."/>
            <person name="Berlin A.M."/>
            <person name="Borenstein D."/>
            <person name="Chen Z."/>
            <person name="Engels R."/>
            <person name="Freedman E."/>
            <person name="Gellesch M."/>
            <person name="Goldberg J."/>
            <person name="Griggs A."/>
            <person name="Gujja S."/>
            <person name="Heiman D.I."/>
            <person name="Hepburn T.A."/>
            <person name="Howarth C."/>
            <person name="Jen D."/>
            <person name="Larson L."/>
            <person name="Lewis B."/>
            <person name="Mehta T."/>
            <person name="Park D."/>
            <person name="Pearson M."/>
            <person name="Roberts A."/>
            <person name="Saif S."/>
            <person name="Shea T.D."/>
            <person name="Shenoy N."/>
            <person name="Sisk P."/>
            <person name="Stolte C."/>
            <person name="Sykes S."/>
            <person name="Walk T."/>
            <person name="White J."/>
            <person name="Yandava C."/>
            <person name="Klein B."/>
            <person name="McEwen J.G."/>
            <person name="Puccia R."/>
            <person name="Goldman G.H."/>
            <person name="Felipe M.S."/>
            <person name="Nino-Vega G."/>
            <person name="San-Blas G."/>
            <person name="Taylor J.W."/>
            <person name="Mendoza L."/>
            <person name="Galagan J.E."/>
            <person name="Nusbaum C."/>
            <person name="Birren B.W."/>
        </authorList>
    </citation>
    <scope>NUCLEOTIDE SEQUENCE [LARGE SCALE GENOMIC DNA]</scope>
    <source>
        <strain evidence="4">H143</strain>
    </source>
</reference>
<dbReference type="eggNOG" id="ENOG502T1RK">
    <property type="taxonomic scope" value="Eukaryota"/>
</dbReference>
<evidence type="ECO:0000313" key="3">
    <source>
        <dbReference type="EMBL" id="EER41564.1"/>
    </source>
</evidence>
<protein>
    <recommendedName>
        <fullName evidence="5">Rootletin</fullName>
    </recommendedName>
</protein>
<dbReference type="Proteomes" id="UP000002624">
    <property type="component" value="Unassembled WGS sequence"/>
</dbReference>
<proteinExistence type="predicted"/>
<evidence type="ECO:0008006" key="5">
    <source>
        <dbReference type="Google" id="ProtNLM"/>
    </source>
</evidence>
<feature type="compositionally biased region" description="Polar residues" evidence="2">
    <location>
        <begin position="1090"/>
        <end position="1105"/>
    </location>
</feature>
<evidence type="ECO:0000313" key="4">
    <source>
        <dbReference type="Proteomes" id="UP000002624"/>
    </source>
</evidence>
<feature type="compositionally biased region" description="Polar residues" evidence="2">
    <location>
        <begin position="24"/>
        <end position="40"/>
    </location>
</feature>
<accession>C6HDD0</accession>
<feature type="compositionally biased region" description="Polar residues" evidence="2">
    <location>
        <begin position="99"/>
        <end position="120"/>
    </location>
</feature>
<gene>
    <name evidence="3" type="ORF">HCDG_04211</name>
</gene>
<evidence type="ECO:0000256" key="2">
    <source>
        <dbReference type="SAM" id="MobiDB-lite"/>
    </source>
</evidence>
<feature type="compositionally biased region" description="Basic residues" evidence="2">
    <location>
        <begin position="1124"/>
        <end position="1137"/>
    </location>
</feature>
<feature type="compositionally biased region" description="Polar residues" evidence="2">
    <location>
        <begin position="1"/>
        <end position="12"/>
    </location>
</feature>
<feature type="compositionally biased region" description="Polar residues" evidence="2">
    <location>
        <begin position="959"/>
        <end position="980"/>
    </location>
</feature>
<dbReference type="OrthoDB" id="4201669at2759"/>
<dbReference type="AlphaFoldDB" id="C6HDD0"/>
<feature type="compositionally biased region" description="Polar residues" evidence="2">
    <location>
        <begin position="49"/>
        <end position="58"/>
    </location>
</feature>
<dbReference type="STRING" id="544712.C6HDD0"/>
<feature type="compositionally biased region" description="Polar residues" evidence="2">
    <location>
        <begin position="1142"/>
        <end position="1158"/>
    </location>
</feature>
<feature type="region of interest" description="Disordered" evidence="2">
    <location>
        <begin position="945"/>
        <end position="984"/>
    </location>
</feature>